<sequence length="133" mass="15221">MNTHSENLRVECAENCGNAPKKELLRDLSIAFAKLEVDFCMAWVTDDIVWEVIGDHIKRGKADFEKALNHMNNRKVQQLHIHNIITHGNAGSVNGILAFHDQQRFAFCDVYNFRGFGRNAKIKTITSYFIQIS</sequence>
<evidence type="ECO:0000313" key="1">
    <source>
        <dbReference type="EMBL" id="GIP61312.1"/>
    </source>
</evidence>
<evidence type="ECO:0000313" key="3">
    <source>
        <dbReference type="Proteomes" id="UP000681290"/>
    </source>
</evidence>
<dbReference type="AlphaFoldDB" id="A0AA95L283"/>
<dbReference type="RefSeq" id="WP_010274525.1">
    <property type="nucleotide sequence ID" value="NZ_BOSM01000017.1"/>
</dbReference>
<organism evidence="2 4">
    <name type="scientific">Paenibacillus woosongensis</name>
    <dbReference type="NCBI Taxonomy" id="307580"/>
    <lineage>
        <taxon>Bacteria</taxon>
        <taxon>Bacillati</taxon>
        <taxon>Bacillota</taxon>
        <taxon>Bacilli</taxon>
        <taxon>Bacillales</taxon>
        <taxon>Paenibacillaceae</taxon>
        <taxon>Paenibacillus</taxon>
    </lineage>
</organism>
<gene>
    <name evidence="1" type="ORF">J15TS10_51260</name>
    <name evidence="2" type="ORF">QNH46_04945</name>
</gene>
<proteinExistence type="predicted"/>
<dbReference type="KEGG" id="pwn:QNH46_04945"/>
<dbReference type="SUPFAM" id="SSF54427">
    <property type="entry name" value="NTF2-like"/>
    <property type="match status" value="1"/>
</dbReference>
<reference evidence="2" key="2">
    <citation type="submission" date="2023-05" db="EMBL/GenBank/DDBJ databases">
        <title>Comparative genomics of Bacillaceae isolates and their secondary metabolite potential.</title>
        <authorList>
            <person name="Song L."/>
            <person name="Nielsen L.J."/>
            <person name="Mohite O."/>
            <person name="Xu X."/>
            <person name="Weber T."/>
            <person name="Kovacs A.T."/>
        </authorList>
    </citation>
    <scope>NUCLEOTIDE SEQUENCE</scope>
    <source>
        <strain evidence="2">B2_4</strain>
    </source>
</reference>
<evidence type="ECO:0000313" key="4">
    <source>
        <dbReference type="Proteomes" id="UP001177943"/>
    </source>
</evidence>
<dbReference type="Proteomes" id="UP001177943">
    <property type="component" value="Chromosome"/>
</dbReference>
<dbReference type="InterPro" id="IPR032710">
    <property type="entry name" value="NTF2-like_dom_sf"/>
</dbReference>
<dbReference type="Gene3D" id="3.10.450.50">
    <property type="match status" value="1"/>
</dbReference>
<reference evidence="1 3" key="1">
    <citation type="submission" date="2021-03" db="EMBL/GenBank/DDBJ databases">
        <title>Antimicrobial resistance genes in bacteria isolated from Japanese honey, and their potential for conferring macrolide and lincosamide resistance in the American foulbrood pathogen Paenibacillus larvae.</title>
        <authorList>
            <person name="Okamoto M."/>
            <person name="Kumagai M."/>
            <person name="Kanamori H."/>
            <person name="Takamatsu D."/>
        </authorList>
    </citation>
    <scope>NUCLEOTIDE SEQUENCE [LARGE SCALE GENOMIC DNA]</scope>
    <source>
        <strain evidence="1 3">J15TS10</strain>
    </source>
</reference>
<dbReference type="EMBL" id="BOSM01000017">
    <property type="protein sequence ID" value="GIP61312.1"/>
    <property type="molecule type" value="Genomic_DNA"/>
</dbReference>
<name>A0AA95L283_9BACL</name>
<dbReference type="Proteomes" id="UP000681290">
    <property type="component" value="Unassembled WGS sequence"/>
</dbReference>
<dbReference type="EMBL" id="CP126084">
    <property type="protein sequence ID" value="WHX50021.1"/>
    <property type="molecule type" value="Genomic_DNA"/>
</dbReference>
<keyword evidence="3" id="KW-1185">Reference proteome</keyword>
<protein>
    <submittedName>
        <fullName evidence="2">Nuclear transport factor 2 family protein</fullName>
    </submittedName>
</protein>
<evidence type="ECO:0000313" key="2">
    <source>
        <dbReference type="EMBL" id="WHX50021.1"/>
    </source>
</evidence>
<accession>A0AA95L283</accession>